<dbReference type="PROSITE" id="PS51330">
    <property type="entry name" value="DHFR_2"/>
    <property type="match status" value="1"/>
</dbReference>
<dbReference type="InterPro" id="IPR017925">
    <property type="entry name" value="DHFR_CS"/>
</dbReference>
<evidence type="ECO:0000256" key="6">
    <source>
        <dbReference type="ARBA" id="ARBA00023002"/>
    </source>
</evidence>
<reference evidence="11 12" key="1">
    <citation type="submission" date="2011-01" db="EMBL/GenBank/DDBJ databases">
        <authorList>
            <person name="Weinstock G."/>
            <person name="Sodergren E."/>
            <person name="Clifton S."/>
            <person name="Fulton L."/>
            <person name="Fulton B."/>
            <person name="Courtney L."/>
            <person name="Fronick C."/>
            <person name="Harrison M."/>
            <person name="Strong C."/>
            <person name="Farmer C."/>
            <person name="Delahaunty K."/>
            <person name="Markovic C."/>
            <person name="Hall O."/>
            <person name="Minx P."/>
            <person name="Tomlinson C."/>
            <person name="Mitreva M."/>
            <person name="Hou S."/>
            <person name="Chen J."/>
            <person name="Wollam A."/>
            <person name="Pepin K.H."/>
            <person name="Johnson M."/>
            <person name="Bhonagiri V."/>
            <person name="Zhang X."/>
            <person name="Suruliraj S."/>
            <person name="Warren W."/>
            <person name="Chinwalla A."/>
            <person name="Mardis E.R."/>
            <person name="Wilson R.K."/>
        </authorList>
    </citation>
    <scope>NUCLEOTIDE SEQUENCE [LARGE SCALE GENOMIC DNA]</scope>
    <source>
        <strain evidence="12">DSM 22608 / JCM 16073 / KCTC 15190 / YIT 12066</strain>
    </source>
</reference>
<proteinExistence type="inferred from homology"/>
<dbReference type="PROSITE" id="PS00075">
    <property type="entry name" value="DHFR_1"/>
    <property type="match status" value="1"/>
</dbReference>
<evidence type="ECO:0000256" key="4">
    <source>
        <dbReference type="ARBA" id="ARBA00022563"/>
    </source>
</evidence>
<evidence type="ECO:0000256" key="9">
    <source>
        <dbReference type="RuleBase" id="RU004474"/>
    </source>
</evidence>
<evidence type="ECO:0000313" key="11">
    <source>
        <dbReference type="EMBL" id="EFY08129.1"/>
    </source>
</evidence>
<dbReference type="FunFam" id="3.40.430.10:FF:000001">
    <property type="entry name" value="Dihydrofolate reductase"/>
    <property type="match status" value="1"/>
</dbReference>
<comment type="pathway">
    <text evidence="1 8">Cofactor biosynthesis; tetrahydrofolate biosynthesis; 5,6,7,8-tetrahydrofolate from 7,8-dihydrofolate: step 1/1.</text>
</comment>
<dbReference type="InterPro" id="IPR001796">
    <property type="entry name" value="DHFR_dom"/>
</dbReference>
<evidence type="ECO:0000313" key="12">
    <source>
        <dbReference type="Proteomes" id="UP000018458"/>
    </source>
</evidence>
<dbReference type="RefSeq" id="WP_009142267.1">
    <property type="nucleotide sequence ID" value="NZ_GL830940.1"/>
</dbReference>
<comment type="function">
    <text evidence="7 8">Key enzyme in folate metabolism. Catalyzes an essential reaction for de novo glycine and purine synthesis, and for DNA precursor synthesis.</text>
</comment>
<name>E8LH79_SUCHY</name>
<dbReference type="GO" id="GO:0004146">
    <property type="term" value="F:dihydrofolate reductase activity"/>
    <property type="evidence" value="ECO:0007669"/>
    <property type="project" value="UniProtKB-EC"/>
</dbReference>
<dbReference type="GO" id="GO:0006730">
    <property type="term" value="P:one-carbon metabolic process"/>
    <property type="evidence" value="ECO:0007669"/>
    <property type="project" value="UniProtKB-KW"/>
</dbReference>
<dbReference type="GO" id="GO:0046655">
    <property type="term" value="P:folic acid metabolic process"/>
    <property type="evidence" value="ECO:0007669"/>
    <property type="project" value="TreeGrafter"/>
</dbReference>
<sequence length="170" mass="19392">MISLELIVALADNFVIGINKEIPWHLSEDLKHFKAVTLNSNIVMGRRTFESIGRPLPKRRNIVISRDLSLRDKGVEVVSSLDEACRLVEKAPKEGFPCDRLIVIGGERLYKEALPKAKVLHLTRIHRSFDGDTYFPDWQNLPFKKSSSEDHFSDECGFAYTFETWTLGSV</sequence>
<dbReference type="CDD" id="cd00209">
    <property type="entry name" value="DHFR"/>
    <property type="match status" value="1"/>
</dbReference>
<comment type="similarity">
    <text evidence="2 8 9">Belongs to the dihydrofolate reductase family.</text>
</comment>
<evidence type="ECO:0000256" key="1">
    <source>
        <dbReference type="ARBA" id="ARBA00004903"/>
    </source>
</evidence>
<gene>
    <name evidence="11" type="primary">folA</name>
    <name evidence="11" type="ORF">HMPREF9444_00037</name>
</gene>
<dbReference type="GO" id="GO:0046452">
    <property type="term" value="P:dihydrofolate metabolic process"/>
    <property type="evidence" value="ECO:0007669"/>
    <property type="project" value="TreeGrafter"/>
</dbReference>
<evidence type="ECO:0000256" key="3">
    <source>
        <dbReference type="ARBA" id="ARBA00012856"/>
    </source>
</evidence>
<dbReference type="GO" id="GO:0005829">
    <property type="term" value="C:cytosol"/>
    <property type="evidence" value="ECO:0007669"/>
    <property type="project" value="TreeGrafter"/>
</dbReference>
<dbReference type="PANTHER" id="PTHR48069:SF3">
    <property type="entry name" value="DIHYDROFOLATE REDUCTASE"/>
    <property type="match status" value="1"/>
</dbReference>
<dbReference type="UniPathway" id="UPA00077">
    <property type="reaction ID" value="UER00158"/>
</dbReference>
<organism evidence="11 12">
    <name type="scientific">Succinatimonas hippei (strain DSM 22608 / JCM 16073 / KCTC 15190 / YIT 12066)</name>
    <dbReference type="NCBI Taxonomy" id="762983"/>
    <lineage>
        <taxon>Bacteria</taxon>
        <taxon>Pseudomonadati</taxon>
        <taxon>Pseudomonadota</taxon>
        <taxon>Gammaproteobacteria</taxon>
        <taxon>Aeromonadales</taxon>
        <taxon>Succinivibrionaceae</taxon>
        <taxon>Succinatimonas</taxon>
    </lineage>
</organism>
<dbReference type="Pfam" id="PF00186">
    <property type="entry name" value="DHFR_1"/>
    <property type="match status" value="1"/>
</dbReference>
<protein>
    <recommendedName>
        <fullName evidence="3 8">Dihydrofolate reductase</fullName>
        <ecNumber evidence="3 8">1.5.1.3</ecNumber>
    </recommendedName>
</protein>
<dbReference type="GO" id="GO:0046654">
    <property type="term" value="P:tetrahydrofolate biosynthetic process"/>
    <property type="evidence" value="ECO:0007669"/>
    <property type="project" value="UniProtKB-UniPathway"/>
</dbReference>
<keyword evidence="5 8" id="KW-0521">NADP</keyword>
<dbReference type="Proteomes" id="UP000018458">
    <property type="component" value="Unassembled WGS sequence"/>
</dbReference>
<comment type="caution">
    <text evidence="11">The sequence shown here is derived from an EMBL/GenBank/DDBJ whole genome shotgun (WGS) entry which is preliminary data.</text>
</comment>
<keyword evidence="6 8" id="KW-0560">Oxidoreductase</keyword>
<evidence type="ECO:0000256" key="5">
    <source>
        <dbReference type="ARBA" id="ARBA00022857"/>
    </source>
</evidence>
<dbReference type="InterPro" id="IPR024072">
    <property type="entry name" value="DHFR-like_dom_sf"/>
</dbReference>
<dbReference type="PIRSF" id="PIRSF000194">
    <property type="entry name" value="DHFR"/>
    <property type="match status" value="1"/>
</dbReference>
<feature type="domain" description="DHFR" evidence="10">
    <location>
        <begin position="3"/>
        <end position="167"/>
    </location>
</feature>
<dbReference type="STRING" id="762983.HMPREF9444_00037"/>
<dbReference type="SUPFAM" id="SSF53597">
    <property type="entry name" value="Dihydrofolate reductase-like"/>
    <property type="match status" value="1"/>
</dbReference>
<dbReference type="HOGENOM" id="CLU_043966_5_1_6"/>
<dbReference type="GO" id="GO:0070401">
    <property type="term" value="F:NADP+ binding"/>
    <property type="evidence" value="ECO:0007669"/>
    <property type="project" value="UniProtKB-ARBA"/>
</dbReference>
<accession>E8LH79</accession>
<evidence type="ECO:0000259" key="10">
    <source>
        <dbReference type="PROSITE" id="PS51330"/>
    </source>
</evidence>
<dbReference type="EC" id="1.5.1.3" evidence="3 8"/>
<evidence type="ECO:0000256" key="7">
    <source>
        <dbReference type="ARBA" id="ARBA00025067"/>
    </source>
</evidence>
<keyword evidence="12" id="KW-1185">Reference proteome</keyword>
<evidence type="ECO:0000256" key="8">
    <source>
        <dbReference type="PIRNR" id="PIRNR000194"/>
    </source>
</evidence>
<dbReference type="eggNOG" id="COG0262">
    <property type="taxonomic scope" value="Bacteria"/>
</dbReference>
<dbReference type="EMBL" id="AEVO01000002">
    <property type="protein sequence ID" value="EFY08129.1"/>
    <property type="molecule type" value="Genomic_DNA"/>
</dbReference>
<dbReference type="InterPro" id="IPR012259">
    <property type="entry name" value="DHFR"/>
</dbReference>
<keyword evidence="4 8" id="KW-0554">One-carbon metabolism</keyword>
<dbReference type="PRINTS" id="PR00070">
    <property type="entry name" value="DHFR"/>
</dbReference>
<comment type="catalytic activity">
    <reaction evidence="8">
        <text>(6S)-5,6,7,8-tetrahydrofolate + NADP(+) = 7,8-dihydrofolate + NADPH + H(+)</text>
        <dbReference type="Rhea" id="RHEA:15009"/>
        <dbReference type="ChEBI" id="CHEBI:15378"/>
        <dbReference type="ChEBI" id="CHEBI:57451"/>
        <dbReference type="ChEBI" id="CHEBI:57453"/>
        <dbReference type="ChEBI" id="CHEBI:57783"/>
        <dbReference type="ChEBI" id="CHEBI:58349"/>
        <dbReference type="EC" id="1.5.1.3"/>
    </reaction>
</comment>
<dbReference type="PANTHER" id="PTHR48069">
    <property type="entry name" value="DIHYDROFOLATE REDUCTASE"/>
    <property type="match status" value="1"/>
</dbReference>
<dbReference type="Gene3D" id="3.40.430.10">
    <property type="entry name" value="Dihydrofolate Reductase, subunit A"/>
    <property type="match status" value="1"/>
</dbReference>
<evidence type="ECO:0000256" key="2">
    <source>
        <dbReference type="ARBA" id="ARBA00009539"/>
    </source>
</evidence>
<dbReference type="AlphaFoldDB" id="E8LH79"/>